<accession>A0ACB8DRM6</accession>
<gene>
    <name evidence="1" type="ORF">HPB49_023637</name>
</gene>
<dbReference type="Proteomes" id="UP000821865">
    <property type="component" value="Chromosome 10"/>
</dbReference>
<proteinExistence type="predicted"/>
<reference evidence="1" key="1">
    <citation type="submission" date="2020-05" db="EMBL/GenBank/DDBJ databases">
        <title>Large-scale comparative analyses of tick genomes elucidate their genetic diversity and vector capacities.</title>
        <authorList>
            <person name="Jia N."/>
            <person name="Wang J."/>
            <person name="Shi W."/>
            <person name="Du L."/>
            <person name="Sun Y."/>
            <person name="Zhan W."/>
            <person name="Jiang J."/>
            <person name="Wang Q."/>
            <person name="Zhang B."/>
            <person name="Ji P."/>
            <person name="Sakyi L.B."/>
            <person name="Cui X."/>
            <person name="Yuan T."/>
            <person name="Jiang B."/>
            <person name="Yang W."/>
            <person name="Lam T.T.-Y."/>
            <person name="Chang Q."/>
            <person name="Ding S."/>
            <person name="Wang X."/>
            <person name="Zhu J."/>
            <person name="Ruan X."/>
            <person name="Zhao L."/>
            <person name="Wei J."/>
            <person name="Que T."/>
            <person name="Du C."/>
            <person name="Cheng J."/>
            <person name="Dai P."/>
            <person name="Han X."/>
            <person name="Huang E."/>
            <person name="Gao Y."/>
            <person name="Liu J."/>
            <person name="Shao H."/>
            <person name="Ye R."/>
            <person name="Li L."/>
            <person name="Wei W."/>
            <person name="Wang X."/>
            <person name="Wang C."/>
            <person name="Yang T."/>
            <person name="Huo Q."/>
            <person name="Li W."/>
            <person name="Guo W."/>
            <person name="Chen H."/>
            <person name="Zhou L."/>
            <person name="Ni X."/>
            <person name="Tian J."/>
            <person name="Zhou Y."/>
            <person name="Sheng Y."/>
            <person name="Liu T."/>
            <person name="Pan Y."/>
            <person name="Xia L."/>
            <person name="Li J."/>
            <person name="Zhao F."/>
            <person name="Cao W."/>
        </authorList>
    </citation>
    <scope>NUCLEOTIDE SEQUENCE</scope>
    <source>
        <strain evidence="1">Dsil-2018</strain>
    </source>
</reference>
<organism evidence="1 2">
    <name type="scientific">Dermacentor silvarum</name>
    <name type="common">Tick</name>
    <dbReference type="NCBI Taxonomy" id="543639"/>
    <lineage>
        <taxon>Eukaryota</taxon>
        <taxon>Metazoa</taxon>
        <taxon>Ecdysozoa</taxon>
        <taxon>Arthropoda</taxon>
        <taxon>Chelicerata</taxon>
        <taxon>Arachnida</taxon>
        <taxon>Acari</taxon>
        <taxon>Parasitiformes</taxon>
        <taxon>Ixodida</taxon>
        <taxon>Ixodoidea</taxon>
        <taxon>Ixodidae</taxon>
        <taxon>Rhipicephalinae</taxon>
        <taxon>Dermacentor</taxon>
    </lineage>
</organism>
<evidence type="ECO:0000313" key="1">
    <source>
        <dbReference type="EMBL" id="KAH7975110.1"/>
    </source>
</evidence>
<comment type="caution">
    <text evidence="1">The sequence shown here is derived from an EMBL/GenBank/DDBJ whole genome shotgun (WGS) entry which is preliminary data.</text>
</comment>
<protein>
    <submittedName>
        <fullName evidence="1">Uncharacterized protein</fullName>
    </submittedName>
</protein>
<evidence type="ECO:0000313" key="2">
    <source>
        <dbReference type="Proteomes" id="UP000821865"/>
    </source>
</evidence>
<name>A0ACB8DRM6_DERSI</name>
<dbReference type="EMBL" id="CM023479">
    <property type="protein sequence ID" value="KAH7975110.1"/>
    <property type="molecule type" value="Genomic_DNA"/>
</dbReference>
<keyword evidence="2" id="KW-1185">Reference proteome</keyword>
<sequence>MAVRQRRDTGRKVTDSGKRFVYRVEGFGSHVDFKLVEFSRELDTVLLCSWCGAVKKEKPDLYYCGDVTCKECSCENNSVKCLVHGKTLSRVMEVNWRNEYDIEGQRVRCVNAMRGCEHEGSLRDLNDHLRKDCAFHIFACLRCGRGVPYKDMRVHFPTCKGATEVSETSGSAFSLAEDLCNARKELEHALTLTNLDEHYELRKAVISASEMFARLEAQLGREGSRLSDATLVPEASRPE</sequence>